<keyword evidence="2" id="KW-0812">Transmembrane</keyword>
<dbReference type="Proteomes" id="UP000252582">
    <property type="component" value="Unassembled WGS sequence"/>
</dbReference>
<dbReference type="InterPro" id="IPR051544">
    <property type="entry name" value="TPS_OM_transporter"/>
</dbReference>
<dbReference type="Pfam" id="PF08479">
    <property type="entry name" value="POTRA_2"/>
    <property type="match status" value="1"/>
</dbReference>
<keyword evidence="3" id="KW-0998">Cell outer membrane</keyword>
<feature type="domain" description="Haemolysin activator HlyB C-terminal" evidence="5">
    <location>
        <begin position="210"/>
        <end position="494"/>
    </location>
</feature>
<dbReference type="RefSeq" id="WP_210206022.1">
    <property type="nucleotide sequence ID" value="NZ_QPIX01000013.1"/>
</dbReference>
<keyword evidence="8" id="KW-1185">Reference proteome</keyword>
<protein>
    <submittedName>
        <fullName evidence="7">Hemolysin activation/secretion protein</fullName>
    </submittedName>
</protein>
<keyword evidence="4" id="KW-0732">Signal</keyword>
<evidence type="ECO:0000259" key="6">
    <source>
        <dbReference type="Pfam" id="PF08479"/>
    </source>
</evidence>
<gene>
    <name evidence="7" type="ORF">DFR48_11395</name>
</gene>
<feature type="signal peptide" evidence="4">
    <location>
        <begin position="1"/>
        <end position="27"/>
    </location>
</feature>
<organism evidence="7 8">
    <name type="scientific">Ciceribacter lividus</name>
    <dbReference type="NCBI Taxonomy" id="1197950"/>
    <lineage>
        <taxon>Bacteria</taxon>
        <taxon>Pseudomonadati</taxon>
        <taxon>Pseudomonadota</taxon>
        <taxon>Alphaproteobacteria</taxon>
        <taxon>Hyphomicrobiales</taxon>
        <taxon>Rhizobiaceae</taxon>
        <taxon>Ciceribacter</taxon>
    </lineage>
</organism>
<evidence type="ECO:0000256" key="3">
    <source>
        <dbReference type="ARBA" id="ARBA00023237"/>
    </source>
</evidence>
<dbReference type="AlphaFoldDB" id="A0A6I7HHI6"/>
<dbReference type="PANTHER" id="PTHR34597">
    <property type="entry name" value="SLR1661 PROTEIN"/>
    <property type="match status" value="1"/>
</dbReference>
<evidence type="ECO:0000256" key="1">
    <source>
        <dbReference type="ARBA" id="ARBA00022452"/>
    </source>
</evidence>
<dbReference type="GO" id="GO:0098046">
    <property type="term" value="C:type V protein secretion system complex"/>
    <property type="evidence" value="ECO:0007669"/>
    <property type="project" value="TreeGrafter"/>
</dbReference>
<evidence type="ECO:0000313" key="8">
    <source>
        <dbReference type="Proteomes" id="UP000252582"/>
    </source>
</evidence>
<reference evidence="7 8" key="1">
    <citation type="submission" date="2018-07" db="EMBL/GenBank/DDBJ databases">
        <title>Genomic Encyclopedia of Type Strains, Phase IV (KMG-IV): sequencing the most valuable type-strain genomes for metagenomic binning, comparative biology and taxonomic classification.</title>
        <authorList>
            <person name="Goeker M."/>
        </authorList>
    </citation>
    <scope>NUCLEOTIDE SEQUENCE [LARGE SCALE GENOMIC DNA]</scope>
    <source>
        <strain evidence="7 8">DSM 25528</strain>
    </source>
</reference>
<keyword evidence="1" id="KW-0472">Membrane</keyword>
<dbReference type="GO" id="GO:0008320">
    <property type="term" value="F:protein transmembrane transporter activity"/>
    <property type="evidence" value="ECO:0007669"/>
    <property type="project" value="TreeGrafter"/>
</dbReference>
<accession>A0A6I7HHI6</accession>
<evidence type="ECO:0000259" key="5">
    <source>
        <dbReference type="Pfam" id="PF03865"/>
    </source>
</evidence>
<keyword evidence="1" id="KW-1134">Transmembrane beta strand</keyword>
<dbReference type="EMBL" id="QPIX01000013">
    <property type="protein sequence ID" value="RCW20641.1"/>
    <property type="molecule type" value="Genomic_DNA"/>
</dbReference>
<dbReference type="Gene3D" id="3.10.20.310">
    <property type="entry name" value="membrane protein fhac"/>
    <property type="match status" value="1"/>
</dbReference>
<dbReference type="Pfam" id="PF03865">
    <property type="entry name" value="ShlB"/>
    <property type="match status" value="1"/>
</dbReference>
<sequence>MRKLLNISVSALTLGLAMSASSGLAHAQTASQLTEKSYAPPVIKAVKGGLALPGSTGVEAPAGAERLHVTPSGLVVDGSLPGMETDTAAVEGTIAGKTVTGADLFKAASDLEAAYVRAGYLLVRVSLPPQTLKNGQPLKLVVTDGYVEAIDASALSGKARTRVEAVLAPLAGSKGLTKRELERRLLLAGDTPGVMLKSTLKAGSKPGATIIVVDGRYDAVTVSSSVDNSLSSSMGSIVASTGFDFNNLLGLGEAFYLRLNGYPGFGSDNIVSADPRNRQIVAGLTMPIGTDGLWAGLEAVDSRTHPTSSLGYTMADHYQRLSSKLGYNWVRSRDFNTASIIAFDIADEKQQIVMSGTKTDYNEDRLRVLRLTQSADYFYSFGGHVSGDITASFGMNALGARTATSALPMSRDGASPSFSKLEASLRYTQPFADGRVQWLIAAHGQTSFGDALAASEQMGLGGMSWLSAFDSGAVQGDAGFAVRSELSFPQIFTPFASKEDIGAVAAPYVFGAAGVAKLENPTSVETAVTRAISFGAGLRLALSQQASSNAANLTLEYAHGAANGMSAKNRINVRFSVSF</sequence>
<dbReference type="InterPro" id="IPR013686">
    <property type="entry name" value="Polypept-transport_assoc_ShlB"/>
</dbReference>
<proteinExistence type="predicted"/>
<dbReference type="PANTHER" id="PTHR34597:SF6">
    <property type="entry name" value="BLR6126 PROTEIN"/>
    <property type="match status" value="1"/>
</dbReference>
<evidence type="ECO:0000313" key="7">
    <source>
        <dbReference type="EMBL" id="RCW20641.1"/>
    </source>
</evidence>
<dbReference type="InterPro" id="IPR005565">
    <property type="entry name" value="Hemolysn_activator_HlyB_C"/>
</dbReference>
<name>A0A6I7HHI6_9HYPH</name>
<dbReference type="Gene3D" id="2.40.160.50">
    <property type="entry name" value="membrane protein fhac: a member of the omp85/tpsb transporter family"/>
    <property type="match status" value="1"/>
</dbReference>
<feature type="chain" id="PRO_5026146420" evidence="4">
    <location>
        <begin position="28"/>
        <end position="579"/>
    </location>
</feature>
<evidence type="ECO:0000256" key="4">
    <source>
        <dbReference type="SAM" id="SignalP"/>
    </source>
</evidence>
<feature type="domain" description="Polypeptide-transport-associated ShlB-type" evidence="6">
    <location>
        <begin position="77"/>
        <end position="145"/>
    </location>
</feature>
<evidence type="ECO:0000256" key="2">
    <source>
        <dbReference type="ARBA" id="ARBA00022692"/>
    </source>
</evidence>
<comment type="caution">
    <text evidence="7">The sequence shown here is derived from an EMBL/GenBank/DDBJ whole genome shotgun (WGS) entry which is preliminary data.</text>
</comment>
<dbReference type="GO" id="GO:0046819">
    <property type="term" value="P:protein secretion by the type V secretion system"/>
    <property type="evidence" value="ECO:0007669"/>
    <property type="project" value="TreeGrafter"/>
</dbReference>